<feature type="region of interest" description="Disordered" evidence="1">
    <location>
        <begin position="1"/>
        <end position="34"/>
    </location>
</feature>
<dbReference type="AlphaFoldDB" id="A0A8C9CS44"/>
<protein>
    <submittedName>
        <fullName evidence="2">Uncharacterized protein</fullName>
    </submittedName>
</protein>
<organism evidence="2 3">
    <name type="scientific">Phocoena sinus</name>
    <name type="common">Vaquita</name>
    <dbReference type="NCBI Taxonomy" id="42100"/>
    <lineage>
        <taxon>Eukaryota</taxon>
        <taxon>Metazoa</taxon>
        <taxon>Chordata</taxon>
        <taxon>Craniata</taxon>
        <taxon>Vertebrata</taxon>
        <taxon>Euteleostomi</taxon>
        <taxon>Mammalia</taxon>
        <taxon>Eutheria</taxon>
        <taxon>Laurasiatheria</taxon>
        <taxon>Artiodactyla</taxon>
        <taxon>Whippomorpha</taxon>
        <taxon>Cetacea</taxon>
        <taxon>Odontoceti</taxon>
        <taxon>Phocoenidae</taxon>
        <taxon>Phocoena</taxon>
    </lineage>
</organism>
<evidence type="ECO:0000313" key="3">
    <source>
        <dbReference type="Proteomes" id="UP000694554"/>
    </source>
</evidence>
<name>A0A8C9CS44_PHOSS</name>
<dbReference type="Ensembl" id="ENSPSNT00000032225.1">
    <property type="protein sequence ID" value="ENSPSNP00000028711.1"/>
    <property type="gene ID" value="ENSPSNG00000020808.1"/>
</dbReference>
<evidence type="ECO:0000256" key="1">
    <source>
        <dbReference type="SAM" id="MobiDB-lite"/>
    </source>
</evidence>
<dbReference type="Proteomes" id="UP000694554">
    <property type="component" value="Chromosome 1"/>
</dbReference>
<reference evidence="2" key="1">
    <citation type="submission" date="2019-08" db="EMBL/GenBank/DDBJ databases">
        <title>Phocoena sinus (Vaquita) genome, mPhoSin1, primary haplotype.</title>
        <authorList>
            <person name="Morin P."/>
            <person name="Mountcastle J."/>
            <person name="Fungtammasan C."/>
            <person name="Rhie A."/>
            <person name="Rojas-Bracho L."/>
            <person name="Smith C.R."/>
            <person name="Taylor B.L."/>
            <person name="Gulland F.M.D."/>
            <person name="Musser W."/>
            <person name="Houck M."/>
            <person name="Haase B."/>
            <person name="Paez S."/>
            <person name="Howe K."/>
            <person name="Torrance J."/>
            <person name="Formenti G."/>
            <person name="Phillippy A."/>
            <person name="Ryder O."/>
            <person name="Jarvis E.D."/>
            <person name="Fedrigo O."/>
        </authorList>
    </citation>
    <scope>NUCLEOTIDE SEQUENCE [LARGE SCALE GENOMIC DNA]</scope>
</reference>
<sequence>MAAGPAPKHDASKQRTRRRRADGYATSSGPPNVTRRIRRAGLSALFLVAADWPRSGPCRLPYSR</sequence>
<accession>A0A8C9CS44</accession>
<reference evidence="2" key="3">
    <citation type="submission" date="2025-09" db="UniProtKB">
        <authorList>
            <consortium name="Ensembl"/>
        </authorList>
    </citation>
    <scope>IDENTIFICATION</scope>
</reference>
<keyword evidence="3" id="KW-1185">Reference proteome</keyword>
<dbReference type="GeneTree" id="ENSGT01010000228940"/>
<proteinExistence type="predicted"/>
<reference evidence="2" key="2">
    <citation type="submission" date="2025-08" db="UniProtKB">
        <authorList>
            <consortium name="Ensembl"/>
        </authorList>
    </citation>
    <scope>IDENTIFICATION</scope>
</reference>
<evidence type="ECO:0000313" key="2">
    <source>
        <dbReference type="Ensembl" id="ENSPSNP00000028711.1"/>
    </source>
</evidence>